<feature type="region of interest" description="Disordered" evidence="1">
    <location>
        <begin position="1"/>
        <end position="54"/>
    </location>
</feature>
<protein>
    <submittedName>
        <fullName evidence="2">Uncharacterized protein</fullName>
    </submittedName>
</protein>
<gene>
    <name evidence="2" type="ORF">PLEPLA_LOCUS34397</name>
</gene>
<name>A0A9N7VDR7_PLEPL</name>
<evidence type="ECO:0000313" key="3">
    <source>
        <dbReference type="Proteomes" id="UP001153269"/>
    </source>
</evidence>
<feature type="compositionally biased region" description="Low complexity" evidence="1">
    <location>
        <begin position="82"/>
        <end position="113"/>
    </location>
</feature>
<feature type="region of interest" description="Disordered" evidence="1">
    <location>
        <begin position="76"/>
        <end position="131"/>
    </location>
</feature>
<dbReference type="Proteomes" id="UP001153269">
    <property type="component" value="Unassembled WGS sequence"/>
</dbReference>
<evidence type="ECO:0000313" key="2">
    <source>
        <dbReference type="EMBL" id="CAB1446672.1"/>
    </source>
</evidence>
<proteinExistence type="predicted"/>
<dbReference type="AlphaFoldDB" id="A0A9N7VDR7"/>
<reference evidence="2" key="1">
    <citation type="submission" date="2020-03" db="EMBL/GenBank/DDBJ databases">
        <authorList>
            <person name="Weist P."/>
        </authorList>
    </citation>
    <scope>NUCLEOTIDE SEQUENCE</scope>
</reference>
<feature type="compositionally biased region" description="Basic and acidic residues" evidence="1">
    <location>
        <begin position="38"/>
        <end position="54"/>
    </location>
</feature>
<feature type="compositionally biased region" description="Basic and acidic residues" evidence="1">
    <location>
        <begin position="1"/>
        <end position="11"/>
    </location>
</feature>
<feature type="compositionally biased region" description="Gly residues" evidence="1">
    <location>
        <begin position="17"/>
        <end position="29"/>
    </location>
</feature>
<sequence>MRLCREHRGEVGECVGEAGGGGGGGGGGEYSSMLGGQEWRRDKLEDSEGRKDEVTLTELRMMAEGRFASLPRSLHAHHNLEGGPAHPGAPSGSSYSSRRLQASLASSMDLLSSRPGFPPGQSSGLSEPPAAAYQPVSIHGTMPRRKRGGNNLAHGNYTWDPRANHTQAFVCGNTPLSPGHVHQPLTSPLVQNILDDFHGYREPAAGPDATVDYVKVGTTTCDP</sequence>
<comment type="caution">
    <text evidence="2">The sequence shown here is derived from an EMBL/GenBank/DDBJ whole genome shotgun (WGS) entry which is preliminary data.</text>
</comment>
<accession>A0A9N7VDR7</accession>
<evidence type="ECO:0000256" key="1">
    <source>
        <dbReference type="SAM" id="MobiDB-lite"/>
    </source>
</evidence>
<keyword evidence="3" id="KW-1185">Reference proteome</keyword>
<organism evidence="2 3">
    <name type="scientific">Pleuronectes platessa</name>
    <name type="common">European plaice</name>
    <dbReference type="NCBI Taxonomy" id="8262"/>
    <lineage>
        <taxon>Eukaryota</taxon>
        <taxon>Metazoa</taxon>
        <taxon>Chordata</taxon>
        <taxon>Craniata</taxon>
        <taxon>Vertebrata</taxon>
        <taxon>Euteleostomi</taxon>
        <taxon>Actinopterygii</taxon>
        <taxon>Neopterygii</taxon>
        <taxon>Teleostei</taxon>
        <taxon>Neoteleostei</taxon>
        <taxon>Acanthomorphata</taxon>
        <taxon>Carangaria</taxon>
        <taxon>Pleuronectiformes</taxon>
        <taxon>Pleuronectoidei</taxon>
        <taxon>Pleuronectidae</taxon>
        <taxon>Pleuronectes</taxon>
    </lineage>
</organism>
<dbReference type="EMBL" id="CADEAL010003923">
    <property type="protein sequence ID" value="CAB1446672.1"/>
    <property type="molecule type" value="Genomic_DNA"/>
</dbReference>